<dbReference type="AlphaFoldDB" id="A0A0F9KE73"/>
<proteinExistence type="predicted"/>
<organism evidence="1">
    <name type="scientific">marine sediment metagenome</name>
    <dbReference type="NCBI Taxonomy" id="412755"/>
    <lineage>
        <taxon>unclassified sequences</taxon>
        <taxon>metagenomes</taxon>
        <taxon>ecological metagenomes</taxon>
    </lineage>
</organism>
<protein>
    <submittedName>
        <fullName evidence="1">Uncharacterized protein</fullName>
    </submittedName>
</protein>
<name>A0A0F9KE73_9ZZZZ</name>
<sequence length="88" mass="9828">MIKVTVELVSAVHPSRNRLLGIATIANDGLGEDGDGKIADYNYTLSMAGRRYNETWKQGSIQGFPRKQKGGWDLLYRILRDAVGYRNA</sequence>
<accession>A0A0F9KE73</accession>
<comment type="caution">
    <text evidence="1">The sequence shown here is derived from an EMBL/GenBank/DDBJ whole genome shotgun (WGS) entry which is preliminary data.</text>
</comment>
<reference evidence="1" key="1">
    <citation type="journal article" date="2015" name="Nature">
        <title>Complex archaea that bridge the gap between prokaryotes and eukaryotes.</title>
        <authorList>
            <person name="Spang A."/>
            <person name="Saw J.H."/>
            <person name="Jorgensen S.L."/>
            <person name="Zaremba-Niedzwiedzka K."/>
            <person name="Martijn J."/>
            <person name="Lind A.E."/>
            <person name="van Eijk R."/>
            <person name="Schleper C."/>
            <person name="Guy L."/>
            <person name="Ettema T.J."/>
        </authorList>
    </citation>
    <scope>NUCLEOTIDE SEQUENCE</scope>
</reference>
<gene>
    <name evidence="1" type="ORF">LCGC14_1645380</name>
</gene>
<evidence type="ECO:0000313" key="1">
    <source>
        <dbReference type="EMBL" id="KKM20438.1"/>
    </source>
</evidence>
<dbReference type="EMBL" id="LAZR01013765">
    <property type="protein sequence ID" value="KKM20438.1"/>
    <property type="molecule type" value="Genomic_DNA"/>
</dbReference>